<keyword evidence="3" id="KW-1185">Reference proteome</keyword>
<reference evidence="2 3" key="1">
    <citation type="journal article" date="2019" name="Genome Biol. Evol.">
        <title>Whole-Genome Sequencing of the Giant Devil Catfish, Bagarius yarrelli.</title>
        <authorList>
            <person name="Jiang W."/>
            <person name="Lv Y."/>
            <person name="Cheng L."/>
            <person name="Yang K."/>
            <person name="Chao B."/>
            <person name="Wang X."/>
            <person name="Li Y."/>
            <person name="Pan X."/>
            <person name="You X."/>
            <person name="Zhang Y."/>
            <person name="Yang J."/>
            <person name="Li J."/>
            <person name="Zhang X."/>
            <person name="Liu S."/>
            <person name="Sun C."/>
            <person name="Yang J."/>
            <person name="Shi Q."/>
        </authorList>
    </citation>
    <scope>NUCLEOTIDE SEQUENCE [LARGE SCALE GENOMIC DNA]</scope>
    <source>
        <strain evidence="2">JWS20170419001</strain>
        <tissue evidence="2">Muscle</tissue>
    </source>
</reference>
<feature type="domain" description="PRELI/MSF1" evidence="1">
    <location>
        <begin position="1"/>
        <end position="121"/>
    </location>
</feature>
<dbReference type="Pfam" id="PF04707">
    <property type="entry name" value="PRELI"/>
    <property type="match status" value="1"/>
</dbReference>
<dbReference type="InterPro" id="IPR037365">
    <property type="entry name" value="Slowmo/Ups"/>
</dbReference>
<accession>A0A556U182</accession>
<comment type="caution">
    <text evidence="2">The sequence shown here is derived from an EMBL/GenBank/DDBJ whole genome shotgun (WGS) entry which is preliminary data.</text>
</comment>
<name>A0A556U182_BAGYA</name>
<dbReference type="OrthoDB" id="407630at2759"/>
<evidence type="ECO:0000313" key="2">
    <source>
        <dbReference type="EMBL" id="TSL82468.1"/>
    </source>
</evidence>
<protein>
    <submittedName>
        <fullName evidence="2">PRELI domain containing protein 3A</fullName>
    </submittedName>
</protein>
<evidence type="ECO:0000313" key="3">
    <source>
        <dbReference type="Proteomes" id="UP000319801"/>
    </source>
</evidence>
<dbReference type="PROSITE" id="PS50904">
    <property type="entry name" value="PRELI_MSF1"/>
    <property type="match status" value="1"/>
</dbReference>
<dbReference type="Proteomes" id="UP000319801">
    <property type="component" value="Unassembled WGS sequence"/>
</dbReference>
<gene>
    <name evidence="2" type="ORF">Baya_6567</name>
</gene>
<dbReference type="EMBL" id="VCAZ01000037">
    <property type="protein sequence ID" value="TSL82468.1"/>
    <property type="molecule type" value="Genomic_DNA"/>
</dbReference>
<proteinExistence type="predicted"/>
<dbReference type="AlphaFoldDB" id="A0A556U182"/>
<evidence type="ECO:0000259" key="1">
    <source>
        <dbReference type="PROSITE" id="PS50904"/>
    </source>
</evidence>
<dbReference type="PANTHER" id="PTHR11158">
    <property type="entry name" value="MSF1/PX19 RELATED"/>
    <property type="match status" value="1"/>
</dbReference>
<dbReference type="InterPro" id="IPR006797">
    <property type="entry name" value="PRELI/MSF1_dom"/>
</dbReference>
<sequence>MRKYPNPMNPSVVGVDVLDRNLDKHGRLHSHRLLSTEWGLPSVVRAITLTNLVSVDERLVYRPHPENPDITILTQEAIITVKGVSLSSYLEGLMALSMTANARKGWDAIEWIIKNSECDMC</sequence>
<dbReference type="GO" id="GO:0005758">
    <property type="term" value="C:mitochondrial intermembrane space"/>
    <property type="evidence" value="ECO:0007669"/>
    <property type="project" value="InterPro"/>
</dbReference>
<organism evidence="2 3">
    <name type="scientific">Bagarius yarrelli</name>
    <name type="common">Goonch</name>
    <name type="synonym">Bagrus yarrelli</name>
    <dbReference type="NCBI Taxonomy" id="175774"/>
    <lineage>
        <taxon>Eukaryota</taxon>
        <taxon>Metazoa</taxon>
        <taxon>Chordata</taxon>
        <taxon>Craniata</taxon>
        <taxon>Vertebrata</taxon>
        <taxon>Euteleostomi</taxon>
        <taxon>Actinopterygii</taxon>
        <taxon>Neopterygii</taxon>
        <taxon>Teleostei</taxon>
        <taxon>Ostariophysi</taxon>
        <taxon>Siluriformes</taxon>
        <taxon>Sisoridae</taxon>
        <taxon>Sisorinae</taxon>
        <taxon>Bagarius</taxon>
    </lineage>
</organism>